<proteinExistence type="predicted"/>
<name>A0AAW0DRK9_9AGAR</name>
<dbReference type="EMBL" id="JAWWNJ010000006">
    <property type="protein sequence ID" value="KAK7053865.1"/>
    <property type="molecule type" value="Genomic_DNA"/>
</dbReference>
<accession>A0AAW0DRK9</accession>
<keyword evidence="2" id="KW-1185">Reference proteome</keyword>
<gene>
    <name evidence="1" type="ORF">R3P38DRAFT_2365548</name>
</gene>
<sequence length="148" mass="16341">LEFTCTIDPRSTQAFNNGPAGNFASMAWKSGDKLVSGVSIEARPGSNNPLDDPWTKTTRSGTNLMLSWSVQVFKSQFYYPRTAEYSISGRPNNWSTAVDIHNAIDTRFEAFVQTQENMTKKKASNGPTSSMYLSGRRPVFLSSTGVLD</sequence>
<evidence type="ECO:0000313" key="1">
    <source>
        <dbReference type="EMBL" id="KAK7053865.1"/>
    </source>
</evidence>
<dbReference type="AlphaFoldDB" id="A0AAW0DRK9"/>
<dbReference type="Proteomes" id="UP001362999">
    <property type="component" value="Unassembled WGS sequence"/>
</dbReference>
<evidence type="ECO:0000313" key="2">
    <source>
        <dbReference type="Proteomes" id="UP001362999"/>
    </source>
</evidence>
<protein>
    <submittedName>
        <fullName evidence="1">Uncharacterized protein</fullName>
    </submittedName>
</protein>
<reference evidence="1 2" key="1">
    <citation type="journal article" date="2024" name="J Genomics">
        <title>Draft genome sequencing and assembly of Favolaschia claudopus CIRM-BRFM 2984 isolated from oak limbs.</title>
        <authorList>
            <person name="Navarro D."/>
            <person name="Drula E."/>
            <person name="Chaduli D."/>
            <person name="Cazenave R."/>
            <person name="Ahrendt S."/>
            <person name="Wang J."/>
            <person name="Lipzen A."/>
            <person name="Daum C."/>
            <person name="Barry K."/>
            <person name="Grigoriev I.V."/>
            <person name="Favel A."/>
            <person name="Rosso M.N."/>
            <person name="Martin F."/>
        </authorList>
    </citation>
    <scope>NUCLEOTIDE SEQUENCE [LARGE SCALE GENOMIC DNA]</scope>
    <source>
        <strain evidence="1 2">CIRM-BRFM 2984</strain>
    </source>
</reference>
<feature type="non-terminal residue" evidence="1">
    <location>
        <position position="148"/>
    </location>
</feature>
<comment type="caution">
    <text evidence="1">The sequence shown here is derived from an EMBL/GenBank/DDBJ whole genome shotgun (WGS) entry which is preliminary data.</text>
</comment>
<feature type="non-terminal residue" evidence="1">
    <location>
        <position position="1"/>
    </location>
</feature>
<organism evidence="1 2">
    <name type="scientific">Favolaschia claudopus</name>
    <dbReference type="NCBI Taxonomy" id="2862362"/>
    <lineage>
        <taxon>Eukaryota</taxon>
        <taxon>Fungi</taxon>
        <taxon>Dikarya</taxon>
        <taxon>Basidiomycota</taxon>
        <taxon>Agaricomycotina</taxon>
        <taxon>Agaricomycetes</taxon>
        <taxon>Agaricomycetidae</taxon>
        <taxon>Agaricales</taxon>
        <taxon>Marasmiineae</taxon>
        <taxon>Mycenaceae</taxon>
        <taxon>Favolaschia</taxon>
    </lineage>
</organism>